<reference evidence="2 3" key="1">
    <citation type="submission" date="2016-10" db="EMBL/GenBank/DDBJ databases">
        <authorList>
            <person name="Cai Z."/>
        </authorList>
    </citation>
    <scope>NUCLEOTIDE SEQUENCE [LARGE SCALE GENOMIC DNA]</scope>
</reference>
<keyword evidence="3" id="KW-1185">Reference proteome</keyword>
<feature type="region of interest" description="Disordered" evidence="1">
    <location>
        <begin position="1"/>
        <end position="40"/>
    </location>
</feature>
<dbReference type="Proteomes" id="UP000256970">
    <property type="component" value="Unassembled WGS sequence"/>
</dbReference>
<evidence type="ECO:0000256" key="1">
    <source>
        <dbReference type="SAM" id="MobiDB-lite"/>
    </source>
</evidence>
<proteinExistence type="predicted"/>
<evidence type="ECO:0000313" key="2">
    <source>
        <dbReference type="EMBL" id="SZX66641.1"/>
    </source>
</evidence>
<protein>
    <submittedName>
        <fullName evidence="2">Uncharacterized protein</fullName>
    </submittedName>
</protein>
<organism evidence="2 3">
    <name type="scientific">Tetradesmus obliquus</name>
    <name type="common">Green alga</name>
    <name type="synonym">Acutodesmus obliquus</name>
    <dbReference type="NCBI Taxonomy" id="3088"/>
    <lineage>
        <taxon>Eukaryota</taxon>
        <taxon>Viridiplantae</taxon>
        <taxon>Chlorophyta</taxon>
        <taxon>core chlorophytes</taxon>
        <taxon>Chlorophyceae</taxon>
        <taxon>CS clade</taxon>
        <taxon>Sphaeropleales</taxon>
        <taxon>Scenedesmaceae</taxon>
        <taxon>Tetradesmus</taxon>
    </lineage>
</organism>
<accession>A0A383VN96</accession>
<dbReference type="AlphaFoldDB" id="A0A383VN96"/>
<evidence type="ECO:0000313" key="3">
    <source>
        <dbReference type="Proteomes" id="UP000256970"/>
    </source>
</evidence>
<dbReference type="EMBL" id="FNXT01000725">
    <property type="protein sequence ID" value="SZX66641.1"/>
    <property type="molecule type" value="Genomic_DNA"/>
</dbReference>
<sequence length="150" mass="15990">MCPKRGCEDHLPQAKDAAPAAKRTRKASSSAAAAAEASAAEASAAAFGVQELARFPARNFVFDESEYFMRQQAACWQPHPQPPTTPNTTARTGSSSSRSRNSKRSSSSRANDTGSERPKVYLTIESAEQLPAAKAVIAAMYEKPEAISSL</sequence>
<feature type="compositionally biased region" description="Basic and acidic residues" evidence="1">
    <location>
        <begin position="1"/>
        <end position="13"/>
    </location>
</feature>
<name>A0A383VN96_TETOB</name>
<feature type="compositionally biased region" description="Low complexity" evidence="1">
    <location>
        <begin position="14"/>
        <end position="40"/>
    </location>
</feature>
<feature type="compositionally biased region" description="Low complexity" evidence="1">
    <location>
        <begin position="86"/>
        <end position="109"/>
    </location>
</feature>
<gene>
    <name evidence="2" type="ORF">BQ4739_LOCUS7037</name>
</gene>
<feature type="region of interest" description="Disordered" evidence="1">
    <location>
        <begin position="73"/>
        <end position="122"/>
    </location>
</feature>